<sequence>MVEKNHITEDDLEEAIEWLHDHHCLYFLRKLEADDETIKYIKGICKEAGFELDQLWGMQVGDDEWLKQNMEKIKSPVFVWANDVSIDSPDNAKMYDYIQVGFDEGELKEKLEEGSDPIKNYKQE</sequence>
<dbReference type="EMBL" id="QRNS01000049">
    <property type="protein sequence ID" value="RHK59635.1"/>
    <property type="molecule type" value="Genomic_DNA"/>
</dbReference>
<dbReference type="AlphaFoldDB" id="A0A415H167"/>
<evidence type="ECO:0000313" key="1">
    <source>
        <dbReference type="EMBL" id="RHK59635.1"/>
    </source>
</evidence>
<name>A0A415H167_9FIRM</name>
<reference evidence="1 2" key="1">
    <citation type="submission" date="2018-08" db="EMBL/GenBank/DDBJ databases">
        <title>A genome reference for cultivated species of the human gut microbiota.</title>
        <authorList>
            <person name="Zou Y."/>
            <person name="Xue W."/>
            <person name="Luo G."/>
        </authorList>
    </citation>
    <scope>NUCLEOTIDE SEQUENCE [LARGE SCALE GENOMIC DNA]</scope>
    <source>
        <strain evidence="1 2">AF42-21</strain>
    </source>
</reference>
<evidence type="ECO:0000313" key="2">
    <source>
        <dbReference type="Proteomes" id="UP000284152"/>
    </source>
</evidence>
<comment type="caution">
    <text evidence="1">The sequence shown here is derived from an EMBL/GenBank/DDBJ whole genome shotgun (WGS) entry which is preliminary data.</text>
</comment>
<accession>A0A415H167</accession>
<organism evidence="1 2">
    <name type="scientific">Dorea formicigenerans</name>
    <dbReference type="NCBI Taxonomy" id="39486"/>
    <lineage>
        <taxon>Bacteria</taxon>
        <taxon>Bacillati</taxon>
        <taxon>Bacillota</taxon>
        <taxon>Clostridia</taxon>
        <taxon>Lachnospirales</taxon>
        <taxon>Lachnospiraceae</taxon>
        <taxon>Dorea</taxon>
    </lineage>
</organism>
<dbReference type="RefSeq" id="WP_117657991.1">
    <property type="nucleotide sequence ID" value="NZ_QSQM01000014.1"/>
</dbReference>
<protein>
    <submittedName>
        <fullName evidence="1">Uncharacterized protein</fullName>
    </submittedName>
</protein>
<gene>
    <name evidence="1" type="ORF">DW054_15850</name>
</gene>
<dbReference type="Proteomes" id="UP000284152">
    <property type="component" value="Unassembled WGS sequence"/>
</dbReference>
<proteinExistence type="predicted"/>